<evidence type="ECO:0000259" key="1">
    <source>
        <dbReference type="PROSITE" id="PS51186"/>
    </source>
</evidence>
<accession>A0ABW3GBN3</accession>
<dbReference type="SUPFAM" id="SSF55729">
    <property type="entry name" value="Acyl-CoA N-acyltransferases (Nat)"/>
    <property type="match status" value="1"/>
</dbReference>
<sequence length="168" mass="18157">MEAPALRRLFSDELSRDLRCSLRLLLDDAFDGDFSDDDRDHALGGTHLLADIGGMLVGHASVVPRRVTMARRELSCGYVEAVAVGASARRRGLGVALMAAVDVLVSDHEHSGWVTWRGRLAVRSAGGDVVETQDGRGSVMVHGDEWVIASAHDETPTMAIDDRPGDPW</sequence>
<organism evidence="2 3">
    <name type="scientific">Williamsia deligens</name>
    <dbReference type="NCBI Taxonomy" id="321325"/>
    <lineage>
        <taxon>Bacteria</taxon>
        <taxon>Bacillati</taxon>
        <taxon>Actinomycetota</taxon>
        <taxon>Actinomycetes</taxon>
        <taxon>Mycobacteriales</taxon>
        <taxon>Nocardiaceae</taxon>
        <taxon>Williamsia</taxon>
    </lineage>
</organism>
<proteinExistence type="predicted"/>
<comment type="caution">
    <text evidence="2">The sequence shown here is derived from an EMBL/GenBank/DDBJ whole genome shotgun (WGS) entry which is preliminary data.</text>
</comment>
<protein>
    <submittedName>
        <fullName evidence="2">GNAT family N-acetyltransferase</fullName>
        <ecNumber evidence="2">2.3.-.-</ecNumber>
    </submittedName>
</protein>
<keyword evidence="2" id="KW-0012">Acyltransferase</keyword>
<dbReference type="GO" id="GO:0016746">
    <property type="term" value="F:acyltransferase activity"/>
    <property type="evidence" value="ECO:0007669"/>
    <property type="project" value="UniProtKB-KW"/>
</dbReference>
<dbReference type="CDD" id="cd04301">
    <property type="entry name" value="NAT_SF"/>
    <property type="match status" value="1"/>
</dbReference>
<dbReference type="EC" id="2.3.-.-" evidence="2"/>
<keyword evidence="2" id="KW-0808">Transferase</keyword>
<evidence type="ECO:0000313" key="2">
    <source>
        <dbReference type="EMBL" id="MFD0927060.1"/>
    </source>
</evidence>
<evidence type="ECO:0000313" key="3">
    <source>
        <dbReference type="Proteomes" id="UP001597068"/>
    </source>
</evidence>
<dbReference type="RefSeq" id="WP_253648738.1">
    <property type="nucleotide sequence ID" value="NZ_BAAAMO010000006.1"/>
</dbReference>
<dbReference type="Gene3D" id="3.40.630.30">
    <property type="match status" value="1"/>
</dbReference>
<name>A0ABW3GBN3_9NOCA</name>
<dbReference type="Proteomes" id="UP001597068">
    <property type="component" value="Unassembled WGS sequence"/>
</dbReference>
<dbReference type="PROSITE" id="PS51186">
    <property type="entry name" value="GNAT"/>
    <property type="match status" value="1"/>
</dbReference>
<feature type="domain" description="N-acetyltransferase" evidence="1">
    <location>
        <begin position="1"/>
        <end position="145"/>
    </location>
</feature>
<gene>
    <name evidence="2" type="ORF">ACFQ04_15080</name>
</gene>
<keyword evidence="3" id="KW-1185">Reference proteome</keyword>
<dbReference type="Pfam" id="PF00583">
    <property type="entry name" value="Acetyltransf_1"/>
    <property type="match status" value="1"/>
</dbReference>
<reference evidence="3" key="1">
    <citation type="journal article" date="2019" name="Int. J. Syst. Evol. Microbiol.">
        <title>The Global Catalogue of Microorganisms (GCM) 10K type strain sequencing project: providing services to taxonomists for standard genome sequencing and annotation.</title>
        <authorList>
            <consortium name="The Broad Institute Genomics Platform"/>
            <consortium name="The Broad Institute Genome Sequencing Center for Infectious Disease"/>
            <person name="Wu L."/>
            <person name="Ma J."/>
        </authorList>
    </citation>
    <scope>NUCLEOTIDE SEQUENCE [LARGE SCALE GENOMIC DNA]</scope>
    <source>
        <strain evidence="3">CCUG 50873</strain>
    </source>
</reference>
<dbReference type="InterPro" id="IPR000182">
    <property type="entry name" value="GNAT_dom"/>
</dbReference>
<dbReference type="InterPro" id="IPR016181">
    <property type="entry name" value="Acyl_CoA_acyltransferase"/>
</dbReference>
<dbReference type="EMBL" id="JBHTIL010000002">
    <property type="protein sequence ID" value="MFD0927060.1"/>
    <property type="molecule type" value="Genomic_DNA"/>
</dbReference>